<keyword evidence="1" id="KW-0732">Signal</keyword>
<dbReference type="STRING" id="44576.SAMN05421881_10118"/>
<organism evidence="2 3">
    <name type="scientific">Nitrosomonas halophila</name>
    <dbReference type="NCBI Taxonomy" id="44576"/>
    <lineage>
        <taxon>Bacteria</taxon>
        <taxon>Pseudomonadati</taxon>
        <taxon>Pseudomonadota</taxon>
        <taxon>Betaproteobacteria</taxon>
        <taxon>Nitrosomonadales</taxon>
        <taxon>Nitrosomonadaceae</taxon>
        <taxon>Nitrosomonas</taxon>
    </lineage>
</organism>
<dbReference type="OrthoDB" id="9797479at2"/>
<dbReference type="RefSeq" id="WP_090412407.1">
    <property type="nucleotide sequence ID" value="NZ_FNOY01000011.1"/>
</dbReference>
<sequence length="473" mass="51360">MRKACFILTLILAASSNPALSNISADMNAWFNAMGVYGNVTTPQAVKGQTGSFYSGGSIYMRTPMVSYQLASLAPPTFRAGCGGIDLHAGSFSYINVDRFTALLKNIANNALGYAFMIAVQSISPDLADLLKSLQHVAQNANGLLNMNSCRAAEALVGMTPLPQMAQQAKEQINAQSNGATMLNKFNDSLDGLSSWMSDFAARKETLQDASNADPKLKAYLNPGNVAWEAMRSLNAPEHIKELMMSLVGTVIVRGTGETGNEVPQLHYFGRTLEFKDLIGNVAEHGKNITVWRCAGNDCENVVEDSVNIIPFAWRVREIVKKGIGNIDTRAPQGFSDTEKFFLTQSATPLWKLLSMAASMPFSSAALDEYSEIIATEVASNFMTAALREMNKALLNARGLQDAVAVKNIEKLQEDSRVVQQEMADSVANAYQKGIGIAQQARNLQLINQTMMSAVSNDLRNTLALFNSNIDLK</sequence>
<keyword evidence="3" id="KW-1185">Reference proteome</keyword>
<accession>A0A1H3F8D2</accession>
<evidence type="ECO:0000256" key="1">
    <source>
        <dbReference type="SAM" id="SignalP"/>
    </source>
</evidence>
<dbReference type="AlphaFoldDB" id="A0A1H3F8D2"/>
<gene>
    <name evidence="2" type="ORF">SAMN05421881_10118</name>
</gene>
<dbReference type="Pfam" id="PF06122">
    <property type="entry name" value="TraH"/>
    <property type="match status" value="1"/>
</dbReference>
<reference evidence="2 3" key="1">
    <citation type="submission" date="2016-10" db="EMBL/GenBank/DDBJ databases">
        <authorList>
            <person name="de Groot N.N."/>
        </authorList>
    </citation>
    <scope>NUCLEOTIDE SEQUENCE [LARGE SCALE GENOMIC DNA]</scope>
    <source>
        <strain evidence="2 3">Nm1</strain>
    </source>
</reference>
<dbReference type="Proteomes" id="UP000198640">
    <property type="component" value="Unassembled WGS sequence"/>
</dbReference>
<feature type="signal peptide" evidence="1">
    <location>
        <begin position="1"/>
        <end position="21"/>
    </location>
</feature>
<feature type="chain" id="PRO_5011586971" evidence="1">
    <location>
        <begin position="22"/>
        <end position="473"/>
    </location>
</feature>
<evidence type="ECO:0000313" key="2">
    <source>
        <dbReference type="EMBL" id="SDX87155.1"/>
    </source>
</evidence>
<protein>
    <submittedName>
        <fullName evidence="2">Conjugative transfer pilus assembly protein TraH</fullName>
    </submittedName>
</protein>
<name>A0A1H3F8D2_9PROT</name>
<proteinExistence type="predicted"/>
<dbReference type="EMBL" id="FNOY01000011">
    <property type="protein sequence ID" value="SDX87155.1"/>
    <property type="molecule type" value="Genomic_DNA"/>
</dbReference>
<evidence type="ECO:0000313" key="3">
    <source>
        <dbReference type="Proteomes" id="UP000198640"/>
    </source>
</evidence>
<dbReference type="InterPro" id="IPR010927">
    <property type="entry name" value="T4SS_TraH"/>
</dbReference>